<keyword evidence="4" id="KW-1185">Reference proteome</keyword>
<dbReference type="Proteomes" id="UP000663555">
    <property type="component" value="Chromosome"/>
</dbReference>
<feature type="transmembrane region" description="Helical" evidence="1">
    <location>
        <begin position="78"/>
        <end position="100"/>
    </location>
</feature>
<feature type="transmembrane region" description="Helical" evidence="1">
    <location>
        <begin position="12"/>
        <end position="30"/>
    </location>
</feature>
<keyword evidence="1" id="KW-0472">Membrane</keyword>
<organism evidence="3 4">
    <name type="scientific">Marinobacter salinisoli</name>
    <dbReference type="NCBI Taxonomy" id="2769486"/>
    <lineage>
        <taxon>Bacteria</taxon>
        <taxon>Pseudomonadati</taxon>
        <taxon>Pseudomonadota</taxon>
        <taxon>Gammaproteobacteria</taxon>
        <taxon>Pseudomonadales</taxon>
        <taxon>Marinobacteraceae</taxon>
        <taxon>Marinobacter</taxon>
    </lineage>
</organism>
<sequence length="152" mass="17047">MRTTADRIRQAVSFELIGIALSTLFGALLFDMSMASIGVLAVIGASLATGWNYVFNLIFDRALLRYRGTVRKTLPLRLVHALCFELALMLAFLPIIAWWLEITLLEALVMDIAFVLFYLVYAFVFTWAYDTLFPVSDTRGCAGREASAVHSR</sequence>
<proteinExistence type="predicted"/>
<accession>A0ABX7MNQ8</accession>
<evidence type="ECO:0000256" key="1">
    <source>
        <dbReference type="SAM" id="Phobius"/>
    </source>
</evidence>
<feature type="domain" description="Chlorhexidine efflux transporter" evidence="2">
    <location>
        <begin position="2"/>
        <end position="64"/>
    </location>
</feature>
<dbReference type="RefSeq" id="WP_206643137.1">
    <property type="nucleotide sequence ID" value="NZ_CP071247.1"/>
</dbReference>
<dbReference type="NCBIfam" id="NF033664">
    <property type="entry name" value="PACE_transport"/>
    <property type="match status" value="1"/>
</dbReference>
<dbReference type="EMBL" id="CP071247">
    <property type="protein sequence ID" value="QSP93915.1"/>
    <property type="molecule type" value="Genomic_DNA"/>
</dbReference>
<reference evidence="3 4" key="1">
    <citation type="submission" date="2021-03" db="EMBL/GenBank/DDBJ databases">
        <title>Genome sequencing of Marinobacter sp. LPB0319.</title>
        <authorList>
            <person name="Kim J."/>
        </authorList>
    </citation>
    <scope>NUCLEOTIDE SEQUENCE [LARGE SCALE GENOMIC DNA]</scope>
    <source>
        <strain evidence="3 4">LPB0319</strain>
    </source>
</reference>
<evidence type="ECO:0000313" key="3">
    <source>
        <dbReference type="EMBL" id="QSP93915.1"/>
    </source>
</evidence>
<keyword evidence="1" id="KW-0812">Transmembrane</keyword>
<feature type="domain" description="Chlorhexidine efflux transporter" evidence="2">
    <location>
        <begin position="72"/>
        <end position="134"/>
    </location>
</feature>
<evidence type="ECO:0000259" key="2">
    <source>
        <dbReference type="Pfam" id="PF05232"/>
    </source>
</evidence>
<dbReference type="Pfam" id="PF05232">
    <property type="entry name" value="BTP"/>
    <property type="match status" value="2"/>
</dbReference>
<feature type="transmembrane region" description="Helical" evidence="1">
    <location>
        <begin position="36"/>
        <end position="58"/>
    </location>
</feature>
<keyword evidence="1" id="KW-1133">Transmembrane helix</keyword>
<dbReference type="InterPro" id="IPR007896">
    <property type="entry name" value="BTP_bacteria"/>
</dbReference>
<gene>
    <name evidence="3" type="ORF">LPB19_11995</name>
</gene>
<name>A0ABX7MNQ8_9GAMM</name>
<feature type="transmembrane region" description="Helical" evidence="1">
    <location>
        <begin position="112"/>
        <end position="129"/>
    </location>
</feature>
<protein>
    <submittedName>
        <fullName evidence="3">PACE efflux transporter</fullName>
    </submittedName>
</protein>
<evidence type="ECO:0000313" key="4">
    <source>
        <dbReference type="Proteomes" id="UP000663555"/>
    </source>
</evidence>
<dbReference type="InterPro" id="IPR058208">
    <property type="entry name" value="PACE"/>
</dbReference>